<feature type="domain" description="DUF4476" evidence="3">
    <location>
        <begin position="197"/>
        <end position="287"/>
    </location>
</feature>
<keyword evidence="2" id="KW-0732">Signal</keyword>
<evidence type="ECO:0000313" key="4">
    <source>
        <dbReference type="EMBL" id="MCX8523326.1"/>
    </source>
</evidence>
<feature type="compositionally biased region" description="Basic and acidic residues" evidence="1">
    <location>
        <begin position="34"/>
        <end position="46"/>
    </location>
</feature>
<feature type="chain" id="PRO_5046703917" evidence="2">
    <location>
        <begin position="24"/>
        <end position="290"/>
    </location>
</feature>
<accession>A0ABT3XMG3</accession>
<name>A0ABT3XMG3_9FLAO</name>
<dbReference type="Pfam" id="PF14771">
    <property type="entry name" value="DUF4476"/>
    <property type="match status" value="1"/>
</dbReference>
<keyword evidence="5" id="KW-1185">Reference proteome</keyword>
<dbReference type="EMBL" id="JAOVZW010000004">
    <property type="protein sequence ID" value="MCX8523326.1"/>
    <property type="molecule type" value="Genomic_DNA"/>
</dbReference>
<feature type="region of interest" description="Disordered" evidence="1">
    <location>
        <begin position="34"/>
        <end position="75"/>
    </location>
</feature>
<feature type="signal peptide" evidence="2">
    <location>
        <begin position="1"/>
        <end position="23"/>
    </location>
</feature>
<evidence type="ECO:0000256" key="1">
    <source>
        <dbReference type="SAM" id="MobiDB-lite"/>
    </source>
</evidence>
<proteinExistence type="predicted"/>
<dbReference type="Proteomes" id="UP001073122">
    <property type="component" value="Unassembled WGS sequence"/>
</dbReference>
<feature type="compositionally biased region" description="Low complexity" evidence="1">
    <location>
        <begin position="58"/>
        <end position="75"/>
    </location>
</feature>
<dbReference type="RefSeq" id="WP_267264642.1">
    <property type="nucleotide sequence ID" value="NZ_JAOVZW010000004.1"/>
</dbReference>
<feature type="compositionally biased region" description="Polar residues" evidence="1">
    <location>
        <begin position="47"/>
        <end position="57"/>
    </location>
</feature>
<protein>
    <submittedName>
        <fullName evidence="4">DUF4476 domain-containing protein</fullName>
    </submittedName>
</protein>
<reference evidence="4" key="1">
    <citation type="submission" date="2022-10" db="EMBL/GenBank/DDBJ databases">
        <title>Chryseobacterium sp. nov., a novel bacterial species.</title>
        <authorList>
            <person name="Cao Y."/>
        </authorList>
    </citation>
    <scope>NUCLEOTIDE SEQUENCE</scope>
    <source>
        <strain evidence="4">CCTCC AB2015118</strain>
    </source>
</reference>
<evidence type="ECO:0000313" key="5">
    <source>
        <dbReference type="Proteomes" id="UP001073122"/>
    </source>
</evidence>
<comment type="caution">
    <text evidence="4">The sequence shown here is derived from an EMBL/GenBank/DDBJ whole genome shotgun (WGS) entry which is preliminary data.</text>
</comment>
<organism evidence="4 5">
    <name type="scientific">Chryseobacterium formosus</name>
    <dbReference type="NCBI Taxonomy" id="1537363"/>
    <lineage>
        <taxon>Bacteria</taxon>
        <taxon>Pseudomonadati</taxon>
        <taxon>Bacteroidota</taxon>
        <taxon>Flavobacteriia</taxon>
        <taxon>Flavobacteriales</taxon>
        <taxon>Weeksellaceae</taxon>
        <taxon>Chryseobacterium group</taxon>
        <taxon>Chryseobacterium</taxon>
    </lineage>
</organism>
<dbReference type="InterPro" id="IPR028011">
    <property type="entry name" value="DUF4476"/>
</dbReference>
<evidence type="ECO:0000256" key="2">
    <source>
        <dbReference type="SAM" id="SignalP"/>
    </source>
</evidence>
<sequence>MKRIFTICAVLSGLLFFAQEAGKAGELLKNEASKNEMGASKDKTEASKNNNSGNSGFRNPNNQNNQNRRPTNPNYQWNQNYGYAEVFLRIPEQGYFNVELGDQSISNNSGKYRFFDLSSGRVPIAIYDNGYLIYRTTLNIRNNSRLVLDFFTNKGLYLLDSYPIQNDYYGFNNWNDVWNNPYANSGNNGNINYPNVMDNQTFQQFMSAMKKDAWFDDKKITFINQQGRHAMFTSDQIAVLVKDLSFDKNKITLAKSLFSKCVDKQKYFIVGDALDFDSSRRNLMDFISNN</sequence>
<gene>
    <name evidence="4" type="ORF">OF897_05265</name>
</gene>
<evidence type="ECO:0000259" key="3">
    <source>
        <dbReference type="Pfam" id="PF14771"/>
    </source>
</evidence>